<evidence type="ECO:0000256" key="7">
    <source>
        <dbReference type="ARBA" id="ARBA00022670"/>
    </source>
</evidence>
<dbReference type="PANTHER" id="PTHR11533:SF174">
    <property type="entry name" value="PUROMYCIN-SENSITIVE AMINOPEPTIDASE-RELATED"/>
    <property type="match status" value="1"/>
</dbReference>
<dbReference type="GO" id="GO:0005737">
    <property type="term" value="C:cytoplasm"/>
    <property type="evidence" value="ECO:0007669"/>
    <property type="project" value="TreeGrafter"/>
</dbReference>
<organism evidence="15 16">
    <name type="scientific">Psychroflexus maritimus</name>
    <dbReference type="NCBI Taxonomy" id="2714865"/>
    <lineage>
        <taxon>Bacteria</taxon>
        <taxon>Pseudomonadati</taxon>
        <taxon>Bacteroidota</taxon>
        <taxon>Flavobacteriia</taxon>
        <taxon>Flavobacteriales</taxon>
        <taxon>Flavobacteriaceae</taxon>
        <taxon>Psychroflexus</taxon>
    </lineage>
</organism>
<dbReference type="GO" id="GO:0043171">
    <property type="term" value="P:peptide catabolic process"/>
    <property type="evidence" value="ECO:0007669"/>
    <property type="project" value="TreeGrafter"/>
</dbReference>
<dbReference type="EMBL" id="JAANAS010000049">
    <property type="protein sequence ID" value="NGZ89958.1"/>
    <property type="molecule type" value="Genomic_DNA"/>
</dbReference>
<evidence type="ECO:0000256" key="10">
    <source>
        <dbReference type="ARBA" id="ARBA00022833"/>
    </source>
</evidence>
<evidence type="ECO:0000313" key="15">
    <source>
        <dbReference type="EMBL" id="NGZ89958.1"/>
    </source>
</evidence>
<evidence type="ECO:0000256" key="6">
    <source>
        <dbReference type="ARBA" id="ARBA00022438"/>
    </source>
</evidence>
<feature type="domain" description="Peptidase M1 membrane alanine aminopeptidase" evidence="13">
    <location>
        <begin position="231"/>
        <end position="432"/>
    </location>
</feature>
<reference evidence="15" key="1">
    <citation type="submission" date="2020-03" db="EMBL/GenBank/DDBJ databases">
        <title>Psychroflexus Maritimus sp. nov., isolate from marine sediment.</title>
        <authorList>
            <person name="Zhong Y.-L."/>
        </authorList>
    </citation>
    <scope>NUCLEOTIDE SEQUENCE</scope>
    <source>
        <strain evidence="15">C1</strain>
    </source>
</reference>
<keyword evidence="9" id="KW-0378">Hydrolase</keyword>
<proteinExistence type="inferred from homology"/>
<dbReference type="Proteomes" id="UP000643701">
    <property type="component" value="Unassembled WGS sequence"/>
</dbReference>
<evidence type="ECO:0000256" key="1">
    <source>
        <dbReference type="ARBA" id="ARBA00000098"/>
    </source>
</evidence>
<dbReference type="GO" id="GO:0016020">
    <property type="term" value="C:membrane"/>
    <property type="evidence" value="ECO:0007669"/>
    <property type="project" value="TreeGrafter"/>
</dbReference>
<comment type="caution">
    <text evidence="15">The sequence shown here is derived from an EMBL/GenBank/DDBJ whole genome shotgun (WGS) entry which is preliminary data.</text>
</comment>
<evidence type="ECO:0000259" key="14">
    <source>
        <dbReference type="Pfam" id="PF17900"/>
    </source>
</evidence>
<evidence type="ECO:0000259" key="13">
    <source>
        <dbReference type="Pfam" id="PF01433"/>
    </source>
</evidence>
<keyword evidence="8" id="KW-0479">Metal-binding</keyword>
<evidence type="ECO:0000256" key="3">
    <source>
        <dbReference type="ARBA" id="ARBA00010136"/>
    </source>
</evidence>
<dbReference type="AlphaFoldDB" id="A0A967DZ94"/>
<evidence type="ECO:0000256" key="4">
    <source>
        <dbReference type="ARBA" id="ARBA00012564"/>
    </source>
</evidence>
<dbReference type="GO" id="GO:0016285">
    <property type="term" value="F:alanyl aminopeptidase activity"/>
    <property type="evidence" value="ECO:0007669"/>
    <property type="project" value="UniProtKB-EC"/>
</dbReference>
<dbReference type="GO" id="GO:0005615">
    <property type="term" value="C:extracellular space"/>
    <property type="evidence" value="ECO:0007669"/>
    <property type="project" value="TreeGrafter"/>
</dbReference>
<dbReference type="EC" id="3.4.11.2" evidence="4"/>
<dbReference type="GO" id="GO:0008270">
    <property type="term" value="F:zinc ion binding"/>
    <property type="evidence" value="ECO:0007669"/>
    <property type="project" value="InterPro"/>
</dbReference>
<dbReference type="InterPro" id="IPR001930">
    <property type="entry name" value="Peptidase_M1"/>
</dbReference>
<evidence type="ECO:0000256" key="2">
    <source>
        <dbReference type="ARBA" id="ARBA00001947"/>
    </source>
</evidence>
<accession>A0A967DZ94</accession>
<dbReference type="PRINTS" id="PR00756">
    <property type="entry name" value="ALADIPTASE"/>
</dbReference>
<dbReference type="Gene3D" id="2.60.40.1730">
    <property type="entry name" value="tricorn interacting facor f3 domain"/>
    <property type="match status" value="1"/>
</dbReference>
<dbReference type="SUPFAM" id="SSF55486">
    <property type="entry name" value="Metalloproteases ('zincins'), catalytic domain"/>
    <property type="match status" value="1"/>
</dbReference>
<dbReference type="RefSeq" id="WP_166400216.1">
    <property type="nucleotide sequence ID" value="NZ_JAANAS010000049.1"/>
</dbReference>
<evidence type="ECO:0000313" key="16">
    <source>
        <dbReference type="Proteomes" id="UP000643701"/>
    </source>
</evidence>
<feature type="chain" id="PRO_5036893160" description="Aminopeptidase N" evidence="12">
    <location>
        <begin position="20"/>
        <end position="693"/>
    </location>
</feature>
<dbReference type="Pfam" id="PF17900">
    <property type="entry name" value="Peptidase_M1_N"/>
    <property type="match status" value="1"/>
</dbReference>
<name>A0A967DZ94_9FLAO</name>
<feature type="domain" description="Aminopeptidase N-like N-terminal" evidence="14">
    <location>
        <begin position="33"/>
        <end position="193"/>
    </location>
</feature>
<dbReference type="GO" id="GO:0042277">
    <property type="term" value="F:peptide binding"/>
    <property type="evidence" value="ECO:0007669"/>
    <property type="project" value="TreeGrafter"/>
</dbReference>
<feature type="signal peptide" evidence="12">
    <location>
        <begin position="1"/>
        <end position="19"/>
    </location>
</feature>
<dbReference type="InterPro" id="IPR014782">
    <property type="entry name" value="Peptidase_M1_dom"/>
</dbReference>
<dbReference type="InterPro" id="IPR045357">
    <property type="entry name" value="Aminopeptidase_N-like_N"/>
</dbReference>
<comment type="cofactor">
    <cofactor evidence="2">
        <name>Zn(2+)</name>
        <dbReference type="ChEBI" id="CHEBI:29105"/>
    </cofactor>
</comment>
<dbReference type="PANTHER" id="PTHR11533">
    <property type="entry name" value="PROTEASE M1 ZINC METALLOPROTEASE"/>
    <property type="match status" value="1"/>
</dbReference>
<dbReference type="Gene3D" id="1.10.390.10">
    <property type="entry name" value="Neutral Protease Domain 2"/>
    <property type="match status" value="1"/>
</dbReference>
<dbReference type="InterPro" id="IPR050344">
    <property type="entry name" value="Peptidase_M1_aminopeptidases"/>
</dbReference>
<keyword evidence="7" id="KW-0645">Protease</keyword>
<dbReference type="InterPro" id="IPR042097">
    <property type="entry name" value="Aminopeptidase_N-like_N_sf"/>
</dbReference>
<evidence type="ECO:0000256" key="5">
    <source>
        <dbReference type="ARBA" id="ARBA00015611"/>
    </source>
</evidence>
<keyword evidence="12" id="KW-0732">Signal</keyword>
<dbReference type="InterPro" id="IPR027268">
    <property type="entry name" value="Peptidase_M4/M1_CTD_sf"/>
</dbReference>
<dbReference type="GO" id="GO:0006508">
    <property type="term" value="P:proteolysis"/>
    <property type="evidence" value="ECO:0007669"/>
    <property type="project" value="UniProtKB-KW"/>
</dbReference>
<evidence type="ECO:0000256" key="11">
    <source>
        <dbReference type="ARBA" id="ARBA00023049"/>
    </source>
</evidence>
<keyword evidence="10" id="KW-0862">Zinc</keyword>
<dbReference type="GO" id="GO:0070006">
    <property type="term" value="F:metalloaminopeptidase activity"/>
    <property type="evidence" value="ECO:0007669"/>
    <property type="project" value="TreeGrafter"/>
</dbReference>
<evidence type="ECO:0000256" key="9">
    <source>
        <dbReference type="ARBA" id="ARBA00022801"/>
    </source>
</evidence>
<sequence>MKLVFLNLLFFSFFNLLFAQQLEKVDFKEVKADLKILPSQKSIEGKVNYTIQTLQSLDTIYLDAVDMEVKSCDEASHYQITNTKDKLYFIGNFKSNTTYNFCFSYKATPKQSLYFVPTEEAEVGQIWTQGQGKNTSHWFPSIDDQNEKMIFNLSIEAPTDYYVLSNGVLQNKVSSENTTQWNYSMNQPMSSYLLALALGDFLSEELESSSGVPIQLFLSKKYKHQFEPTYRHTQQIFDFLEEEIGVAYPWQKFKQVAVKDFLYSGMENTGLTIFSEQFITDSIGFKDLNYVSVNAHELAHHWFGNYITATSSKHHWLHEGFATYYALLAEREIFGDEYFYFQLYQWAEALKKESDKGKGEALIKSGGSSLTYYQKGAWALHVLREKVGVTNFKTAVKNYLEKNAYQNVTTEDFLAEVEAVSKRDLTQFKIDWLKQVAFPADQALNSLRKSVFIPPLLELIALRETDLSLKSGQLSKFLTYPVNHYHASEAVFQIPNSSSSQAIRLYMKAFSAKSWQVRQAIASSLNQIPNQLIEAYEGLLADESYLTQEKALLHLWGNIPSNRKIYLSQTKDTYGFYDREFRMLWLMLALATQDFEPENTTAYFNELSAYTDKKYPVEVRENAFNYLYQLDTFAPKNYKDLIASCLHFKWRYAKFSRSLLKTMLKDRTHELNIDDLKDELLNSEKEFLKSLNN</sequence>
<evidence type="ECO:0000256" key="12">
    <source>
        <dbReference type="SAM" id="SignalP"/>
    </source>
</evidence>
<evidence type="ECO:0000256" key="8">
    <source>
        <dbReference type="ARBA" id="ARBA00022723"/>
    </source>
</evidence>
<dbReference type="Pfam" id="PF01433">
    <property type="entry name" value="Peptidase_M1"/>
    <property type="match status" value="1"/>
</dbReference>
<protein>
    <recommendedName>
        <fullName evidence="5">Aminopeptidase N</fullName>
        <ecNumber evidence="4">3.4.11.2</ecNumber>
    </recommendedName>
</protein>
<dbReference type="CDD" id="cd09603">
    <property type="entry name" value="M1_APN_like"/>
    <property type="match status" value="1"/>
</dbReference>
<comment type="similarity">
    <text evidence="3">Belongs to the peptidase M1 family.</text>
</comment>
<comment type="catalytic activity">
    <reaction evidence="1">
        <text>Release of an N-terminal amino acid, Xaa-|-Yaa- from a peptide, amide or arylamide. Xaa is preferably Ala, but may be most amino acids including Pro (slow action). When a terminal hydrophobic residue is followed by a prolyl residue, the two may be released as an intact Xaa-Pro dipeptide.</text>
        <dbReference type="EC" id="3.4.11.2"/>
    </reaction>
</comment>
<keyword evidence="16" id="KW-1185">Reference proteome</keyword>
<gene>
    <name evidence="15" type="ORF">G7034_06795</name>
</gene>
<keyword evidence="6" id="KW-0031">Aminopeptidase</keyword>
<keyword evidence="11" id="KW-0482">Metalloprotease</keyword>
<dbReference type="SUPFAM" id="SSF63737">
    <property type="entry name" value="Leukotriene A4 hydrolase N-terminal domain"/>
    <property type="match status" value="1"/>
</dbReference>